<dbReference type="PANTHER" id="PTHR22930">
    <property type="match status" value="1"/>
</dbReference>
<proteinExistence type="predicted"/>
<comment type="caution">
    <text evidence="2">The sequence shown here is derived from an EMBL/GenBank/DDBJ whole genome shotgun (WGS) entry which is preliminary data.</text>
</comment>
<evidence type="ECO:0000313" key="3">
    <source>
        <dbReference type="Proteomes" id="UP000826271"/>
    </source>
</evidence>
<dbReference type="AlphaFoldDB" id="A0AAV6WWD5"/>
<keyword evidence="3" id="KW-1185">Reference proteome</keyword>
<evidence type="ECO:0000313" key="2">
    <source>
        <dbReference type="EMBL" id="KAG8374538.1"/>
    </source>
</evidence>
<dbReference type="InterPro" id="IPR058353">
    <property type="entry name" value="DUF8040"/>
</dbReference>
<reference evidence="2" key="1">
    <citation type="submission" date="2019-10" db="EMBL/GenBank/DDBJ databases">
        <authorList>
            <person name="Zhang R."/>
            <person name="Pan Y."/>
            <person name="Wang J."/>
            <person name="Ma R."/>
            <person name="Yu S."/>
        </authorList>
    </citation>
    <scope>NUCLEOTIDE SEQUENCE</scope>
    <source>
        <strain evidence="2">LA-IB0</strain>
        <tissue evidence="2">Leaf</tissue>
    </source>
</reference>
<dbReference type="InterPro" id="IPR045249">
    <property type="entry name" value="HARBI1-like"/>
</dbReference>
<protein>
    <recommendedName>
        <fullName evidence="1">DUF8040 domain-containing protein</fullName>
    </recommendedName>
</protein>
<organism evidence="2 3">
    <name type="scientific">Buddleja alternifolia</name>
    <dbReference type="NCBI Taxonomy" id="168488"/>
    <lineage>
        <taxon>Eukaryota</taxon>
        <taxon>Viridiplantae</taxon>
        <taxon>Streptophyta</taxon>
        <taxon>Embryophyta</taxon>
        <taxon>Tracheophyta</taxon>
        <taxon>Spermatophyta</taxon>
        <taxon>Magnoliopsida</taxon>
        <taxon>eudicotyledons</taxon>
        <taxon>Gunneridae</taxon>
        <taxon>Pentapetalae</taxon>
        <taxon>asterids</taxon>
        <taxon>lamiids</taxon>
        <taxon>Lamiales</taxon>
        <taxon>Scrophulariaceae</taxon>
        <taxon>Buddlejeae</taxon>
        <taxon>Buddleja</taxon>
    </lineage>
</organism>
<dbReference type="EMBL" id="WHWC01000010">
    <property type="protein sequence ID" value="KAG8374538.1"/>
    <property type="molecule type" value="Genomic_DNA"/>
</dbReference>
<evidence type="ECO:0000259" key="1">
    <source>
        <dbReference type="Pfam" id="PF26138"/>
    </source>
</evidence>
<dbReference type="Proteomes" id="UP000826271">
    <property type="component" value="Unassembled WGS sequence"/>
</dbReference>
<name>A0AAV6WWD5_9LAMI</name>
<gene>
    <name evidence="2" type="ORF">BUALT_Bualt10G0005600</name>
</gene>
<sequence>MDMGTYARLCYLLHNVWRLSDSKYVKLKEMVCFFLTILAHHKKNRIVKFDLVWSGHTVSIYFNAVIISLLKLHPIFLVTPKSVDDECNVARWKSFKGCLGALDGTYIDVQLPLLDKPRYRNRKGGISVNVLGIVERNINFVYMLPGWEWSAADGRVLHDVVNRPNRLKVPNGQYNLCDNGYMNCPRFLAPYQSVRYHLDEWSKGCRAPQNAKELYN</sequence>
<dbReference type="Pfam" id="PF26138">
    <property type="entry name" value="DUF8040"/>
    <property type="match status" value="1"/>
</dbReference>
<dbReference type="PANTHER" id="PTHR22930:SF293">
    <property type="entry name" value="PROTEIN ALP1-LIKE"/>
    <property type="match status" value="1"/>
</dbReference>
<accession>A0AAV6WWD5</accession>
<feature type="domain" description="DUF8040" evidence="1">
    <location>
        <begin position="1"/>
        <end position="69"/>
    </location>
</feature>